<name>A0AAD5UD16_9FUNG</name>
<evidence type="ECO:0000313" key="1">
    <source>
        <dbReference type="EMBL" id="KAJ3251205.1"/>
    </source>
</evidence>
<accession>A0AAD5UD16</accession>
<evidence type="ECO:0000313" key="2">
    <source>
        <dbReference type="Proteomes" id="UP001210925"/>
    </source>
</evidence>
<gene>
    <name evidence="1" type="ORF">HK103_002580</name>
</gene>
<dbReference type="EMBL" id="JADGKB010000194">
    <property type="protein sequence ID" value="KAJ3251205.1"/>
    <property type="molecule type" value="Genomic_DNA"/>
</dbReference>
<keyword evidence="2" id="KW-1185">Reference proteome</keyword>
<protein>
    <submittedName>
        <fullName evidence="1">Uncharacterized protein</fullName>
    </submittedName>
</protein>
<dbReference type="Gene3D" id="3.40.50.300">
    <property type="entry name" value="P-loop containing nucleotide triphosphate hydrolases"/>
    <property type="match status" value="1"/>
</dbReference>
<organism evidence="1 2">
    <name type="scientific">Boothiomyces macroporosus</name>
    <dbReference type="NCBI Taxonomy" id="261099"/>
    <lineage>
        <taxon>Eukaryota</taxon>
        <taxon>Fungi</taxon>
        <taxon>Fungi incertae sedis</taxon>
        <taxon>Chytridiomycota</taxon>
        <taxon>Chytridiomycota incertae sedis</taxon>
        <taxon>Chytridiomycetes</taxon>
        <taxon>Rhizophydiales</taxon>
        <taxon>Terramycetaceae</taxon>
        <taxon>Boothiomyces</taxon>
    </lineage>
</organism>
<reference evidence="1" key="1">
    <citation type="submission" date="2020-05" db="EMBL/GenBank/DDBJ databases">
        <title>Phylogenomic resolution of chytrid fungi.</title>
        <authorList>
            <person name="Stajich J.E."/>
            <person name="Amses K."/>
            <person name="Simmons R."/>
            <person name="Seto K."/>
            <person name="Myers J."/>
            <person name="Bonds A."/>
            <person name="Quandt C.A."/>
            <person name="Barry K."/>
            <person name="Liu P."/>
            <person name="Grigoriev I."/>
            <person name="Longcore J.E."/>
            <person name="James T.Y."/>
        </authorList>
    </citation>
    <scope>NUCLEOTIDE SEQUENCE</scope>
    <source>
        <strain evidence="1">PLAUS21</strain>
    </source>
</reference>
<dbReference type="SUPFAM" id="SSF52540">
    <property type="entry name" value="P-loop containing nucleoside triphosphate hydrolases"/>
    <property type="match status" value="1"/>
</dbReference>
<dbReference type="AlphaFoldDB" id="A0AAD5UD16"/>
<sequence length="421" mass="48137">MSSFNHNPVSAKRKFSKLTPEFPSLPTPNFEAIQEFAERSQGVLNSLGNFTTANCVFLPFISPNGLQYRFSSQQNSIFVIIRKSYNILKEEVQNTSSENHLGIYLRGPVGVGKSYLLYILAAEYRLYRETYRVTYVNDCASWRRKSYKYILKELVTTFYNDVIDGKCIVEWCEAVVGSEKEEKLIALIDNLIGYVVAKDLTWILIFDQHNAFYARSVVVDEYPFSLVNELAANRSKNIKVIVSASANNEGYPTEMKGWKTHDISSHRFDDNEFGLWCDQYMLGDNVKVDPKSEDAVDALYWSGGVPHELDLLWKQPVKSLQEKTMCYRENRVKEFTKDHSKFFDKLSKERRVNLKECITRMALCLSPPKIKVGMDRQLFDIVQNEDGSKVITALNPVARDALIAYHGKGLITSLGMVAEIV</sequence>
<comment type="caution">
    <text evidence="1">The sequence shown here is derived from an EMBL/GenBank/DDBJ whole genome shotgun (WGS) entry which is preliminary data.</text>
</comment>
<dbReference type="InterPro" id="IPR027417">
    <property type="entry name" value="P-loop_NTPase"/>
</dbReference>
<proteinExistence type="predicted"/>
<dbReference type="Proteomes" id="UP001210925">
    <property type="component" value="Unassembled WGS sequence"/>
</dbReference>